<keyword evidence="1" id="KW-0732">Signal</keyword>
<sequence length="166" mass="19179">MLSRMLLGVYYPLFALLFALTTRAATVKDNDRLENGGKPPRFAPWLNENTYPNADNETMCNVIVQLPTTDTRAWQDFAIFIYIMSYDYTDMFQIENAPWGAVVEFWISDPRNLPPIEIWRWNNTGTVIEEPGHRWGGIMHWTVRSPWHNATTVGVVDIVQTAILCR</sequence>
<evidence type="ECO:0000256" key="1">
    <source>
        <dbReference type="SAM" id="SignalP"/>
    </source>
</evidence>
<feature type="chain" id="PRO_5043440601" evidence="1">
    <location>
        <begin position="25"/>
        <end position="166"/>
    </location>
</feature>
<dbReference type="AlphaFoldDB" id="A0AAV9HRG8"/>
<accession>A0AAV9HRG8</accession>
<dbReference type="EMBL" id="MU864969">
    <property type="protein sequence ID" value="KAK4462645.1"/>
    <property type="molecule type" value="Genomic_DNA"/>
</dbReference>
<organism evidence="2 3">
    <name type="scientific">Cladorrhinum samala</name>
    <dbReference type="NCBI Taxonomy" id="585594"/>
    <lineage>
        <taxon>Eukaryota</taxon>
        <taxon>Fungi</taxon>
        <taxon>Dikarya</taxon>
        <taxon>Ascomycota</taxon>
        <taxon>Pezizomycotina</taxon>
        <taxon>Sordariomycetes</taxon>
        <taxon>Sordariomycetidae</taxon>
        <taxon>Sordariales</taxon>
        <taxon>Podosporaceae</taxon>
        <taxon>Cladorrhinum</taxon>
    </lineage>
</organism>
<name>A0AAV9HRG8_9PEZI</name>
<feature type="signal peptide" evidence="1">
    <location>
        <begin position="1"/>
        <end position="24"/>
    </location>
</feature>
<comment type="caution">
    <text evidence="2">The sequence shown here is derived from an EMBL/GenBank/DDBJ whole genome shotgun (WGS) entry which is preliminary data.</text>
</comment>
<dbReference type="Proteomes" id="UP001321749">
    <property type="component" value="Unassembled WGS sequence"/>
</dbReference>
<reference evidence="2" key="2">
    <citation type="submission" date="2023-06" db="EMBL/GenBank/DDBJ databases">
        <authorList>
            <consortium name="Lawrence Berkeley National Laboratory"/>
            <person name="Mondo S.J."/>
            <person name="Hensen N."/>
            <person name="Bonometti L."/>
            <person name="Westerberg I."/>
            <person name="Brannstrom I.O."/>
            <person name="Guillou S."/>
            <person name="Cros-Aarteil S."/>
            <person name="Calhoun S."/>
            <person name="Haridas S."/>
            <person name="Kuo A."/>
            <person name="Pangilinan J."/>
            <person name="Riley R."/>
            <person name="Labutti K."/>
            <person name="Andreopoulos B."/>
            <person name="Lipzen A."/>
            <person name="Chen C."/>
            <person name="Yanf M."/>
            <person name="Daum C."/>
            <person name="Ng V."/>
            <person name="Clum A."/>
            <person name="Steindorff A."/>
            <person name="Ohm R."/>
            <person name="Martin F."/>
            <person name="Silar P."/>
            <person name="Natvig D."/>
            <person name="Lalanne C."/>
            <person name="Gautier V."/>
            <person name="Ament-Velasquez S.L."/>
            <person name="Kruys A."/>
            <person name="Hutchinson M.I."/>
            <person name="Powell A.J."/>
            <person name="Barry K."/>
            <person name="Miller A.N."/>
            <person name="Grigoriev I.V."/>
            <person name="Debuchy R."/>
            <person name="Gladieux P."/>
            <person name="Thoren M.H."/>
            <person name="Johannesson H."/>
        </authorList>
    </citation>
    <scope>NUCLEOTIDE SEQUENCE</scope>
    <source>
        <strain evidence="2">PSN324</strain>
    </source>
</reference>
<reference evidence="2" key="1">
    <citation type="journal article" date="2023" name="Mol. Phylogenet. Evol.">
        <title>Genome-scale phylogeny and comparative genomics of the fungal order Sordariales.</title>
        <authorList>
            <person name="Hensen N."/>
            <person name="Bonometti L."/>
            <person name="Westerberg I."/>
            <person name="Brannstrom I.O."/>
            <person name="Guillou S."/>
            <person name="Cros-Aarteil S."/>
            <person name="Calhoun S."/>
            <person name="Haridas S."/>
            <person name="Kuo A."/>
            <person name="Mondo S."/>
            <person name="Pangilinan J."/>
            <person name="Riley R."/>
            <person name="LaButti K."/>
            <person name="Andreopoulos B."/>
            <person name="Lipzen A."/>
            <person name="Chen C."/>
            <person name="Yan M."/>
            <person name="Daum C."/>
            <person name="Ng V."/>
            <person name="Clum A."/>
            <person name="Steindorff A."/>
            <person name="Ohm R.A."/>
            <person name="Martin F."/>
            <person name="Silar P."/>
            <person name="Natvig D.O."/>
            <person name="Lalanne C."/>
            <person name="Gautier V."/>
            <person name="Ament-Velasquez S.L."/>
            <person name="Kruys A."/>
            <person name="Hutchinson M.I."/>
            <person name="Powell A.J."/>
            <person name="Barry K."/>
            <person name="Miller A.N."/>
            <person name="Grigoriev I.V."/>
            <person name="Debuchy R."/>
            <person name="Gladieux P."/>
            <person name="Hiltunen Thoren M."/>
            <person name="Johannesson H."/>
        </authorList>
    </citation>
    <scope>NUCLEOTIDE SEQUENCE</scope>
    <source>
        <strain evidence="2">PSN324</strain>
    </source>
</reference>
<evidence type="ECO:0000313" key="2">
    <source>
        <dbReference type="EMBL" id="KAK4462645.1"/>
    </source>
</evidence>
<keyword evidence="3" id="KW-1185">Reference proteome</keyword>
<protein>
    <submittedName>
        <fullName evidence="2">Uncharacterized protein</fullName>
    </submittedName>
</protein>
<gene>
    <name evidence="2" type="ORF">QBC42DRAFT_286257</name>
</gene>
<proteinExistence type="predicted"/>
<evidence type="ECO:0000313" key="3">
    <source>
        <dbReference type="Proteomes" id="UP001321749"/>
    </source>
</evidence>